<feature type="region of interest" description="Disordered" evidence="1">
    <location>
        <begin position="1"/>
        <end position="41"/>
    </location>
</feature>
<accession>A0A382DAA0</accession>
<reference evidence="2" key="1">
    <citation type="submission" date="2018-05" db="EMBL/GenBank/DDBJ databases">
        <authorList>
            <person name="Lanie J.A."/>
            <person name="Ng W.-L."/>
            <person name="Kazmierczak K.M."/>
            <person name="Andrzejewski T.M."/>
            <person name="Davidsen T.M."/>
            <person name="Wayne K.J."/>
            <person name="Tettelin H."/>
            <person name="Glass J.I."/>
            <person name="Rusch D."/>
            <person name="Podicherti R."/>
            <person name="Tsui H.-C.T."/>
            <person name="Winkler M.E."/>
        </authorList>
    </citation>
    <scope>NUCLEOTIDE SEQUENCE</scope>
</reference>
<evidence type="ECO:0000256" key="1">
    <source>
        <dbReference type="SAM" id="MobiDB-lite"/>
    </source>
</evidence>
<proteinExistence type="predicted"/>
<dbReference type="EMBL" id="UINC01038092">
    <property type="protein sequence ID" value="SVB34577.1"/>
    <property type="molecule type" value="Genomic_DNA"/>
</dbReference>
<sequence length="90" mass="9776">MRVSNEHSDDGNGVRPLPGNGQAGSDRGSAQPELADGSFPGTVDWARAEAQAEAEFSGQRARLIHRLQDRDYPYPQVIKQLAKLIAGNFN</sequence>
<dbReference type="AlphaFoldDB" id="A0A382DAA0"/>
<name>A0A382DAA0_9ZZZZ</name>
<evidence type="ECO:0000313" key="2">
    <source>
        <dbReference type="EMBL" id="SVB34577.1"/>
    </source>
</evidence>
<feature type="compositionally biased region" description="Basic and acidic residues" evidence="1">
    <location>
        <begin position="1"/>
        <end position="12"/>
    </location>
</feature>
<protein>
    <submittedName>
        <fullName evidence="2">Uncharacterized protein</fullName>
    </submittedName>
</protein>
<organism evidence="2">
    <name type="scientific">marine metagenome</name>
    <dbReference type="NCBI Taxonomy" id="408172"/>
    <lineage>
        <taxon>unclassified sequences</taxon>
        <taxon>metagenomes</taxon>
        <taxon>ecological metagenomes</taxon>
    </lineage>
</organism>
<gene>
    <name evidence="2" type="ORF">METZ01_LOCUS187431</name>
</gene>